<protein>
    <recommendedName>
        <fullName evidence="3">Serine protease</fullName>
    </recommendedName>
</protein>
<accession>A0ABT8WYT8</accession>
<organism evidence="1 2">
    <name type="scientific">Flavivirga amylovorans</name>
    <dbReference type="NCBI Taxonomy" id="870486"/>
    <lineage>
        <taxon>Bacteria</taxon>
        <taxon>Pseudomonadati</taxon>
        <taxon>Bacteroidota</taxon>
        <taxon>Flavobacteriia</taxon>
        <taxon>Flavobacteriales</taxon>
        <taxon>Flavobacteriaceae</taxon>
        <taxon>Flavivirga</taxon>
    </lineage>
</organism>
<dbReference type="InterPro" id="IPR043504">
    <property type="entry name" value="Peptidase_S1_PA_chymotrypsin"/>
</dbReference>
<dbReference type="RefSeq" id="WP_303281375.1">
    <property type="nucleotide sequence ID" value="NZ_BAABCZ010000005.1"/>
</dbReference>
<dbReference type="Proteomes" id="UP001176891">
    <property type="component" value="Unassembled WGS sequence"/>
</dbReference>
<evidence type="ECO:0008006" key="3">
    <source>
        <dbReference type="Google" id="ProtNLM"/>
    </source>
</evidence>
<dbReference type="EMBL" id="JAUOEM010000002">
    <property type="protein sequence ID" value="MDO5986846.1"/>
    <property type="molecule type" value="Genomic_DNA"/>
</dbReference>
<gene>
    <name evidence="1" type="ORF">Q4Q39_05440</name>
</gene>
<dbReference type="SUPFAM" id="SSF50494">
    <property type="entry name" value="Trypsin-like serine proteases"/>
    <property type="match status" value="1"/>
</dbReference>
<proteinExistence type="predicted"/>
<evidence type="ECO:0000313" key="1">
    <source>
        <dbReference type="EMBL" id="MDO5986846.1"/>
    </source>
</evidence>
<reference evidence="1" key="1">
    <citation type="submission" date="2023-07" db="EMBL/GenBank/DDBJ databases">
        <title>Two novel species in the genus Flavivirga.</title>
        <authorList>
            <person name="Kwon K."/>
        </authorList>
    </citation>
    <scope>NUCLEOTIDE SEQUENCE</scope>
    <source>
        <strain evidence="1">KACC 14157</strain>
    </source>
</reference>
<sequence>MQRFNFSEDLIIAHTIAMNTYKNDPNVFGIDIGNRYENDTRKKELCVRVHLSFDGGYTSTNPLITFINYANFGVQTRRKVITVNSERRKRFQTIKPGISVGTFASGTLGLICFDKLNGKKPCLLTAEHVIEGRVGTIVSQPGAGLDRGRFFADGIANKLRSDTHGDAAIATLKRNRKYTLDQFETSNVINGTQQVKVGDVLTKSGRTTGLTTALVDGVGVYFKKTSYMRRAIKGFRLVPIDDQNTDDIQISDNGDSGAIWFDSKTNKGVGLLFAGENGSVKANQEFCLAQHLPDIIERLNISII</sequence>
<keyword evidence="2" id="KW-1185">Reference proteome</keyword>
<comment type="caution">
    <text evidence="1">The sequence shown here is derived from an EMBL/GenBank/DDBJ whole genome shotgun (WGS) entry which is preliminary data.</text>
</comment>
<evidence type="ECO:0000313" key="2">
    <source>
        <dbReference type="Proteomes" id="UP001176891"/>
    </source>
</evidence>
<dbReference type="InterPro" id="IPR009003">
    <property type="entry name" value="Peptidase_S1_PA"/>
</dbReference>
<name>A0ABT8WYT8_9FLAO</name>
<dbReference type="Gene3D" id="2.40.10.10">
    <property type="entry name" value="Trypsin-like serine proteases"/>
    <property type="match status" value="2"/>
</dbReference>